<gene>
    <name evidence="1" type="ORF">GRF59_14685</name>
</gene>
<dbReference type="RefSeq" id="WP_237391842.1">
    <property type="nucleotide sequence ID" value="NZ_WUBI01000002.1"/>
</dbReference>
<dbReference type="EMBL" id="WUBI01000002">
    <property type="protein sequence ID" value="MWV44865.1"/>
    <property type="molecule type" value="Genomic_DNA"/>
</dbReference>
<comment type="caution">
    <text evidence="1">The sequence shown here is derived from an EMBL/GenBank/DDBJ whole genome shotgun (WGS) entry which is preliminary data.</text>
</comment>
<dbReference type="AlphaFoldDB" id="A0A7X3ILI5"/>
<accession>A0A7X3ILI5</accession>
<dbReference type="Proteomes" id="UP000460318">
    <property type="component" value="Unassembled WGS sequence"/>
</dbReference>
<proteinExistence type="predicted"/>
<evidence type="ECO:0000313" key="1">
    <source>
        <dbReference type="EMBL" id="MWV44865.1"/>
    </source>
</evidence>
<organism evidence="1 2">
    <name type="scientific">Paenibacillus dendrobii</name>
    <dbReference type="NCBI Taxonomy" id="2691084"/>
    <lineage>
        <taxon>Bacteria</taxon>
        <taxon>Bacillati</taxon>
        <taxon>Bacillota</taxon>
        <taxon>Bacilli</taxon>
        <taxon>Bacillales</taxon>
        <taxon>Paenibacillaceae</taxon>
        <taxon>Paenibacillus</taxon>
    </lineage>
</organism>
<evidence type="ECO:0000313" key="2">
    <source>
        <dbReference type="Proteomes" id="UP000460318"/>
    </source>
</evidence>
<reference evidence="1 2" key="1">
    <citation type="submission" date="2019-12" db="EMBL/GenBank/DDBJ databases">
        <title>Paenibacillus sp. nov., an endophytic bacterium isolated from the stem of Dendrobium.</title>
        <authorList>
            <person name="Zhao R."/>
        </authorList>
    </citation>
    <scope>NUCLEOTIDE SEQUENCE [LARGE SCALE GENOMIC DNA]</scope>
    <source>
        <strain evidence="1 2">HJL G12</strain>
    </source>
</reference>
<keyword evidence="2" id="KW-1185">Reference proteome</keyword>
<sequence>MLMIRIIHSNSVVQFEMLNDYAEEMEELIKSKSTKYLERLKELSNKYSEDEQDDFWYYNRERLTQFHVDYPNLLRSSILISAISELENVLKKIKQELINYSILDPEDFTKKNKEEKGSSIEKTLKIFCDKLSIGLISELDSWNEVRFLIDIRNRVTHSVGQVHPIEQERLYNLLSLMEESDDRTIRLSPYHELIFLENSSTFIINSCLKLLKSITESVLTTVAVSKN</sequence>
<evidence type="ECO:0008006" key="3">
    <source>
        <dbReference type="Google" id="ProtNLM"/>
    </source>
</evidence>
<name>A0A7X3ILI5_9BACL</name>
<protein>
    <recommendedName>
        <fullName evidence="3">RiboL-PSP-HEPN domain-containing protein</fullName>
    </recommendedName>
</protein>